<accession>A0A8S1EAM4</accession>
<dbReference type="Proteomes" id="UP000494206">
    <property type="component" value="Unassembled WGS sequence"/>
</dbReference>
<feature type="compositionally biased region" description="Low complexity" evidence="1">
    <location>
        <begin position="501"/>
        <end position="533"/>
    </location>
</feature>
<feature type="compositionally biased region" description="Polar residues" evidence="1">
    <location>
        <begin position="534"/>
        <end position="558"/>
    </location>
</feature>
<feature type="compositionally biased region" description="Low complexity" evidence="1">
    <location>
        <begin position="470"/>
        <end position="487"/>
    </location>
</feature>
<protein>
    <submittedName>
        <fullName evidence="3">Uncharacterized protein</fullName>
    </submittedName>
</protein>
<keyword evidence="2" id="KW-0732">Signal</keyword>
<feature type="signal peptide" evidence="2">
    <location>
        <begin position="1"/>
        <end position="19"/>
    </location>
</feature>
<comment type="caution">
    <text evidence="3">The sequence shown here is derived from an EMBL/GenBank/DDBJ whole genome shotgun (WGS) entry which is preliminary data.</text>
</comment>
<dbReference type="OrthoDB" id="5872669at2759"/>
<reference evidence="3 4" key="1">
    <citation type="submission" date="2020-04" db="EMBL/GenBank/DDBJ databases">
        <authorList>
            <person name="Laetsch R D."/>
            <person name="Stevens L."/>
            <person name="Kumar S."/>
            <person name="Blaxter L. M."/>
        </authorList>
    </citation>
    <scope>NUCLEOTIDE SEQUENCE [LARGE SCALE GENOMIC DNA]</scope>
</reference>
<sequence length="628" mass="69271">MKSLAILLTAAFFGSVAMSEQRRYLKMFADAGIGIQCPSGNKVYIHPISGDLQLCKQQLGIYNETSCPGGTACERFPILIPGFQDYCCWSESNPETESSIEEVPRMSKLKPTVTVEPIDEEEDNDEAEEEKPKKKVNGGDDEDDEDIEWEFETTTVKPRRPKNRGKIITTTTPEPIEVTTSIKPPVSRLPQCNNPQDTVLIDYGNRLRDCYFQQCIRGFKCEFNREIRRFICCGQGVDVPPAGLPDIPPPRPLIPRPFRPGPRPFGLLNDGDDEPEDKDTNQPPSSKSKTSDDDGCMCNKNACSCGGNYGNRNGNGNDYDSDYEPRGNEKGNGNRRNQNKNNNNNNYGSSRNSFGNECERNCRRNNGGPDCENGCQMGNNGECLGPYCSRKGGPPSSPHPPKRGPPPKSQPPPPRTGGNNNNNVGSNNRNANNIIDDDYETDDCENHGYGPLPPIPEPKPICQFRKVNNKKNQGPKPNNRSRPISNSGPPPPPNGPPNPMPIVKRPPSSNRQGPPPNSSNNNNGNHNRNGNANHKSFGSRKNSNGPRKTITNGTIRKQSPSRETRTAREYPPNTEVSWQEESCPPGKEFLDGLTSPKCVPPGIDSCPMTHKRCIMSARFGHAVCCRNV</sequence>
<evidence type="ECO:0000256" key="2">
    <source>
        <dbReference type="SAM" id="SignalP"/>
    </source>
</evidence>
<feature type="compositionally biased region" description="Low complexity" evidence="1">
    <location>
        <begin position="334"/>
        <end position="353"/>
    </location>
</feature>
<dbReference type="AlphaFoldDB" id="A0A8S1EAM4"/>
<feature type="region of interest" description="Disordered" evidence="1">
    <location>
        <begin position="97"/>
        <end position="146"/>
    </location>
</feature>
<keyword evidence="4" id="KW-1185">Reference proteome</keyword>
<dbReference type="EMBL" id="CADEPM010000001">
    <property type="protein sequence ID" value="CAB3397786.1"/>
    <property type="molecule type" value="Genomic_DNA"/>
</dbReference>
<evidence type="ECO:0000313" key="3">
    <source>
        <dbReference type="EMBL" id="CAB3397786.1"/>
    </source>
</evidence>
<dbReference type="SMART" id="SM00289">
    <property type="entry name" value="WR1"/>
    <property type="match status" value="3"/>
</dbReference>
<feature type="region of interest" description="Disordered" evidence="1">
    <location>
        <begin position="243"/>
        <end position="294"/>
    </location>
</feature>
<evidence type="ECO:0000256" key="1">
    <source>
        <dbReference type="SAM" id="MobiDB-lite"/>
    </source>
</evidence>
<feature type="compositionally biased region" description="Pro residues" evidence="1">
    <location>
        <begin position="395"/>
        <end position="415"/>
    </location>
</feature>
<gene>
    <name evidence="3" type="ORF">CBOVIS_LOCUS1149</name>
</gene>
<name>A0A8S1EAM4_9PELO</name>
<feature type="compositionally biased region" description="Pro residues" evidence="1">
    <location>
        <begin position="488"/>
        <end position="500"/>
    </location>
</feature>
<feature type="compositionally biased region" description="Acidic residues" evidence="1">
    <location>
        <begin position="117"/>
        <end position="129"/>
    </location>
</feature>
<evidence type="ECO:0000313" key="4">
    <source>
        <dbReference type="Proteomes" id="UP000494206"/>
    </source>
</evidence>
<proteinExistence type="predicted"/>
<feature type="chain" id="PRO_5035889478" evidence="2">
    <location>
        <begin position="20"/>
        <end position="628"/>
    </location>
</feature>
<feature type="region of interest" description="Disordered" evidence="1">
    <location>
        <begin position="314"/>
        <end position="353"/>
    </location>
</feature>
<feature type="compositionally biased region" description="Pro residues" evidence="1">
    <location>
        <begin position="243"/>
        <end position="263"/>
    </location>
</feature>
<dbReference type="InterPro" id="IPR006150">
    <property type="entry name" value="Cys_repeat_1"/>
</dbReference>
<organism evidence="3 4">
    <name type="scientific">Caenorhabditis bovis</name>
    <dbReference type="NCBI Taxonomy" id="2654633"/>
    <lineage>
        <taxon>Eukaryota</taxon>
        <taxon>Metazoa</taxon>
        <taxon>Ecdysozoa</taxon>
        <taxon>Nematoda</taxon>
        <taxon>Chromadorea</taxon>
        <taxon>Rhabditida</taxon>
        <taxon>Rhabditina</taxon>
        <taxon>Rhabditomorpha</taxon>
        <taxon>Rhabditoidea</taxon>
        <taxon>Rhabditidae</taxon>
        <taxon>Peloderinae</taxon>
        <taxon>Caenorhabditis</taxon>
    </lineage>
</organism>
<feature type="compositionally biased region" description="Low complexity" evidence="1">
    <location>
        <begin position="417"/>
        <end position="433"/>
    </location>
</feature>
<feature type="region of interest" description="Disordered" evidence="1">
    <location>
        <begin position="391"/>
        <end position="582"/>
    </location>
</feature>